<keyword evidence="3" id="KW-1185">Reference proteome</keyword>
<name>A0ABQ1MRN6_9BACT</name>
<dbReference type="EMBL" id="BMFD01000007">
    <property type="protein sequence ID" value="GGC43777.1"/>
    <property type="molecule type" value="Genomic_DNA"/>
</dbReference>
<dbReference type="Gene3D" id="3.30.1150.10">
    <property type="match status" value="1"/>
</dbReference>
<feature type="chain" id="PRO_5045196843" description="TonB C-terminal domain-containing protein" evidence="1">
    <location>
        <begin position="21"/>
        <end position="257"/>
    </location>
</feature>
<proteinExistence type="predicted"/>
<dbReference type="Proteomes" id="UP000635885">
    <property type="component" value="Unassembled WGS sequence"/>
</dbReference>
<reference evidence="3" key="1">
    <citation type="journal article" date="2019" name="Int. J. Syst. Evol. Microbiol.">
        <title>The Global Catalogue of Microorganisms (GCM) 10K type strain sequencing project: providing services to taxonomists for standard genome sequencing and annotation.</title>
        <authorList>
            <consortium name="The Broad Institute Genomics Platform"/>
            <consortium name="The Broad Institute Genome Sequencing Center for Infectious Disease"/>
            <person name="Wu L."/>
            <person name="Ma J."/>
        </authorList>
    </citation>
    <scope>NUCLEOTIDE SEQUENCE [LARGE SCALE GENOMIC DNA]</scope>
    <source>
        <strain evidence="3">CGMCC 1.12479</strain>
    </source>
</reference>
<accession>A0ABQ1MRN6</accession>
<keyword evidence="1" id="KW-0732">Signal</keyword>
<gene>
    <name evidence="2" type="ORF">GCM10010993_22850</name>
</gene>
<evidence type="ECO:0000256" key="1">
    <source>
        <dbReference type="SAM" id="SignalP"/>
    </source>
</evidence>
<sequence length="257" mass="29653">MAMKKTILLLFLLNSAFSYAQSRKIVKLTAHKIDVSLSNDKHFYNKIINPKIDTIQIVRILDLENRTVELITNHFDENDNLTKQVTENFDESGKILIRNIYDAGSKSNQYSFFRNDSLLVQFNTFPKSSAGIKYVKGKEFMVERNEFQPYFNHEKLSIAELAKVTMIMPRINPQGESNNKAILAFLIDETGGVEDFKLLNNKGNNFVLKKNALKILQKYDYAFEPAIDLDGKPTKKWLYVTLNQKVISNKDTFYGMN</sequence>
<feature type="signal peptide" evidence="1">
    <location>
        <begin position="1"/>
        <end position="20"/>
    </location>
</feature>
<evidence type="ECO:0008006" key="4">
    <source>
        <dbReference type="Google" id="ProtNLM"/>
    </source>
</evidence>
<organism evidence="2 3">
    <name type="scientific">Belliella aquatica</name>
    <dbReference type="NCBI Taxonomy" id="1323734"/>
    <lineage>
        <taxon>Bacteria</taxon>
        <taxon>Pseudomonadati</taxon>
        <taxon>Bacteroidota</taxon>
        <taxon>Cytophagia</taxon>
        <taxon>Cytophagales</taxon>
        <taxon>Cyclobacteriaceae</taxon>
        <taxon>Belliella</taxon>
    </lineage>
</organism>
<evidence type="ECO:0000313" key="2">
    <source>
        <dbReference type="EMBL" id="GGC43777.1"/>
    </source>
</evidence>
<evidence type="ECO:0000313" key="3">
    <source>
        <dbReference type="Proteomes" id="UP000635885"/>
    </source>
</evidence>
<protein>
    <recommendedName>
        <fullName evidence="4">TonB C-terminal domain-containing protein</fullName>
    </recommendedName>
</protein>
<comment type="caution">
    <text evidence="2">The sequence shown here is derived from an EMBL/GenBank/DDBJ whole genome shotgun (WGS) entry which is preliminary data.</text>
</comment>